<proteinExistence type="predicted"/>
<reference evidence="1" key="1">
    <citation type="submission" date="2021-05" db="EMBL/GenBank/DDBJ databases">
        <authorList>
            <person name="Alioto T."/>
            <person name="Alioto T."/>
            <person name="Gomez Garrido J."/>
        </authorList>
    </citation>
    <scope>NUCLEOTIDE SEQUENCE</scope>
</reference>
<name>A0A8D8A6G9_CULPI</name>
<evidence type="ECO:0000313" key="1">
    <source>
        <dbReference type="EMBL" id="CAG6450845.1"/>
    </source>
</evidence>
<protein>
    <submittedName>
        <fullName evidence="1">(northern house mosquito) hypothetical protein</fullName>
    </submittedName>
</protein>
<sequence length="114" mass="13000">MQTVVQRILEVRFRFVSTGCLVQALHEATPLLLEHPLAAVQDGGDRVPGFATFDRVTTVGMLRVPDDRMLADFFGQRQPLFRTAERSIRHEPLAPIVRGLQRHRYCFSTPQTQL</sequence>
<dbReference type="EMBL" id="HBUE01017092">
    <property type="protein sequence ID" value="CAG6450845.1"/>
    <property type="molecule type" value="Transcribed_RNA"/>
</dbReference>
<organism evidence="1">
    <name type="scientific">Culex pipiens</name>
    <name type="common">House mosquito</name>
    <dbReference type="NCBI Taxonomy" id="7175"/>
    <lineage>
        <taxon>Eukaryota</taxon>
        <taxon>Metazoa</taxon>
        <taxon>Ecdysozoa</taxon>
        <taxon>Arthropoda</taxon>
        <taxon>Hexapoda</taxon>
        <taxon>Insecta</taxon>
        <taxon>Pterygota</taxon>
        <taxon>Neoptera</taxon>
        <taxon>Endopterygota</taxon>
        <taxon>Diptera</taxon>
        <taxon>Nematocera</taxon>
        <taxon>Culicoidea</taxon>
        <taxon>Culicidae</taxon>
        <taxon>Culicinae</taxon>
        <taxon>Culicini</taxon>
        <taxon>Culex</taxon>
        <taxon>Culex</taxon>
    </lineage>
</organism>
<accession>A0A8D8A6G9</accession>
<dbReference type="AlphaFoldDB" id="A0A8D8A6G9"/>